<proteinExistence type="predicted"/>
<dbReference type="Proteomes" id="UP000663879">
    <property type="component" value="Unassembled WGS sequence"/>
</dbReference>
<name>A0A814L4D1_9BILA</name>
<protein>
    <submittedName>
        <fullName evidence="1">Uncharacterized protein</fullName>
    </submittedName>
</protein>
<dbReference type="AlphaFoldDB" id="A0A814L4D1"/>
<evidence type="ECO:0000313" key="2">
    <source>
        <dbReference type="Proteomes" id="UP000663879"/>
    </source>
</evidence>
<evidence type="ECO:0000313" key="1">
    <source>
        <dbReference type="EMBL" id="CAF1059287.1"/>
    </source>
</evidence>
<keyword evidence="2" id="KW-1185">Reference proteome</keyword>
<gene>
    <name evidence="1" type="ORF">OXX778_LOCUS19204</name>
</gene>
<dbReference type="OrthoDB" id="9909311at2759"/>
<organism evidence="1 2">
    <name type="scientific">Brachionus calyciflorus</name>
    <dbReference type="NCBI Taxonomy" id="104777"/>
    <lineage>
        <taxon>Eukaryota</taxon>
        <taxon>Metazoa</taxon>
        <taxon>Spiralia</taxon>
        <taxon>Gnathifera</taxon>
        <taxon>Rotifera</taxon>
        <taxon>Eurotatoria</taxon>
        <taxon>Monogononta</taxon>
        <taxon>Pseudotrocha</taxon>
        <taxon>Ploima</taxon>
        <taxon>Brachionidae</taxon>
        <taxon>Brachionus</taxon>
    </lineage>
</organism>
<comment type="caution">
    <text evidence="1">The sequence shown here is derived from an EMBL/GenBank/DDBJ whole genome shotgun (WGS) entry which is preliminary data.</text>
</comment>
<dbReference type="EMBL" id="CAJNOC010005695">
    <property type="protein sequence ID" value="CAF1059287.1"/>
    <property type="molecule type" value="Genomic_DNA"/>
</dbReference>
<sequence length="75" mass="8678">MAILTSYKTDAKIADEFIVERSTVTKIFQRKDKYLNLADEETTCKKPRIQLGYLSLVEETLFKWYIIATKSANIA</sequence>
<accession>A0A814L4D1</accession>
<reference evidence="1" key="1">
    <citation type="submission" date="2021-02" db="EMBL/GenBank/DDBJ databases">
        <authorList>
            <person name="Nowell W R."/>
        </authorList>
    </citation>
    <scope>NUCLEOTIDE SEQUENCE</scope>
    <source>
        <strain evidence="1">Ploen Becks lab</strain>
    </source>
</reference>
<dbReference type="Gene3D" id="1.10.10.60">
    <property type="entry name" value="Homeodomain-like"/>
    <property type="match status" value="1"/>
</dbReference>